<dbReference type="AlphaFoldDB" id="A0A9P6VX94"/>
<feature type="compositionally biased region" description="Low complexity" evidence="1">
    <location>
        <begin position="145"/>
        <end position="169"/>
    </location>
</feature>
<feature type="compositionally biased region" description="Pro residues" evidence="1">
    <location>
        <begin position="250"/>
        <end position="264"/>
    </location>
</feature>
<dbReference type="Proteomes" id="UP000777482">
    <property type="component" value="Unassembled WGS sequence"/>
</dbReference>
<protein>
    <recommendedName>
        <fullName evidence="4">DUF1688-domain-containing protein</fullName>
    </recommendedName>
</protein>
<dbReference type="Pfam" id="PF07958">
    <property type="entry name" value="DUF1688"/>
    <property type="match status" value="1"/>
</dbReference>
<evidence type="ECO:0008006" key="4">
    <source>
        <dbReference type="Google" id="ProtNLM"/>
    </source>
</evidence>
<feature type="region of interest" description="Disordered" evidence="1">
    <location>
        <begin position="284"/>
        <end position="303"/>
    </location>
</feature>
<feature type="region of interest" description="Disordered" evidence="1">
    <location>
        <begin position="629"/>
        <end position="684"/>
    </location>
</feature>
<evidence type="ECO:0000256" key="1">
    <source>
        <dbReference type="SAM" id="MobiDB-lite"/>
    </source>
</evidence>
<evidence type="ECO:0000313" key="2">
    <source>
        <dbReference type="EMBL" id="KAG0658410.1"/>
    </source>
</evidence>
<sequence length="1273" mass="137977">MASPAAQVDMLHASSLDFALDDISALSSTQLALVLFHPYSTPAHVDCARIEFMRRRDVWLAAEVERIQRGSEQPAAVAAPRVCTPISPALEPRDASLAPAASPPAAATKVKREIQEISLLDSDDDVVVLHAPRPAKQKEARHKSAASAAAQPGKRAASTSTATGAAAETSPKRRKTMPIAAAAKSASPPQQETVSLRDKLKRLSSKPRPAAPSPSVPPPKPVLPAAVSDECMPFALPLPTAASRPLAPTKAPPPTTPPSPPKPAGPRAVPHAPTRVALAHPAMQTTLPPPAPSRSAAAAAKVSVDPRKRPSIAAAAAPLQVASAPVARPTVAPAPAPPSRVLAASAKEPSLDFLYRPLQAPAPDAIPAAVLPLPVFAANPITAPAHSAMPPFAFTAHGPPPKHEPDHEFWFRPPRPFPTFSPLPADFPHAATDVIPVELASQLHTVRVHGLSKAVTQRLLLAFITRNQHRLRPRALAFRAQPLMSGMAVFYLAFRSEQDALLTIEGSHGRLLPHFHDPRMLEMELVRDIKKPAAAAETPVKQEPSSAVDEAARKAKVGLERELALEWTWDEMSDEVRQEWLASKSLPRYRVCPQYEFEADVDNGILINDEYEDEVTHILKLKTGRSATDARRAGLISSGESSSSTKSAARSGSLGSTVPSRSGRKPYRMARLTGPHGQMTRRSSRLTSFSDIGCPMPAQEELKTLCAEPSGSGCDDFAREKPPLRSINRLPLRRMAEKRAFHFLAAPGRSPAGAYGCLQLLQVETIRSERYQNPLRALPEIRFERPNLRGISLAPCFSWGQGLTPDDPQTPDSPTRTPSPPQRASSASPNMSNAAQKKIDYLRSLPSIRETCQRVFDLAQQDKLDYWTLDLLKQDQIIDFVCKLIARDYGTDYDSIPPHGRWRHFVGHRVDPILAAWDEEKVNPLEKARRLVDLMVVSVLMDAGAGNSWKYSPKEGGEKIARSEGLAVGSLEMFEKGMFSGVEGQPYRVDGRITPEDIATAMQVSEANPMTGIDGRAQLLVRLGSVLTDSSNASYFTQSGSSRPGNLVDYLFSHPTSQTVPSPVLGTKIAVEMDTMWDIVISGLSGVWPAARTKIEGVSLGDVWPVECLEKQGAEDGDEMVSFHKLSQWLTYSLIEVMEKLLNWSFIGKEQMTGLPEYRNGGLLIDHGLLAPNIPAMLKSFSLPVPSSASEYPSLLELPPFPASHSAMVEMRAVTICMLDRLRDGINSKLGVQLSLPQVLEGATWKGGREIAKQLRPETGGPPFQYVATGDVF</sequence>
<evidence type="ECO:0000313" key="3">
    <source>
        <dbReference type="Proteomes" id="UP000777482"/>
    </source>
</evidence>
<gene>
    <name evidence="2" type="ORF">C6P46_005773</name>
</gene>
<dbReference type="PANTHER" id="PTHR31687:SF3">
    <property type="entry name" value="PROTEIN URG3"/>
    <property type="match status" value="1"/>
</dbReference>
<dbReference type="EMBL" id="PUHQ01000066">
    <property type="protein sequence ID" value="KAG0658410.1"/>
    <property type="molecule type" value="Genomic_DNA"/>
</dbReference>
<proteinExistence type="predicted"/>
<dbReference type="PANTHER" id="PTHR31687">
    <property type="match status" value="1"/>
</dbReference>
<dbReference type="InterPro" id="IPR012469">
    <property type="entry name" value="DUF1688"/>
</dbReference>
<accession>A0A9P6VX94</accession>
<dbReference type="OrthoDB" id="2153176at2759"/>
<feature type="compositionally biased region" description="Low complexity" evidence="1">
    <location>
        <begin position="180"/>
        <end position="191"/>
    </location>
</feature>
<feature type="region of interest" description="Disordered" evidence="1">
    <location>
        <begin position="133"/>
        <end position="224"/>
    </location>
</feature>
<comment type="caution">
    <text evidence="2">The sequence shown here is derived from an EMBL/GenBank/DDBJ whole genome shotgun (WGS) entry which is preliminary data.</text>
</comment>
<feature type="compositionally biased region" description="Pro residues" evidence="1">
    <location>
        <begin position="209"/>
        <end position="222"/>
    </location>
</feature>
<feature type="compositionally biased region" description="Basic residues" evidence="1">
    <location>
        <begin position="133"/>
        <end position="144"/>
    </location>
</feature>
<feature type="compositionally biased region" description="Low complexity" evidence="1">
    <location>
        <begin position="804"/>
        <end position="833"/>
    </location>
</feature>
<feature type="compositionally biased region" description="Low complexity" evidence="1">
    <location>
        <begin position="633"/>
        <end position="653"/>
    </location>
</feature>
<feature type="region of interest" description="Disordered" evidence="1">
    <location>
        <begin position="802"/>
        <end position="833"/>
    </location>
</feature>
<organism evidence="2 3">
    <name type="scientific">Rhodotorula mucilaginosa</name>
    <name type="common">Yeast</name>
    <name type="synonym">Rhodotorula rubra</name>
    <dbReference type="NCBI Taxonomy" id="5537"/>
    <lineage>
        <taxon>Eukaryota</taxon>
        <taxon>Fungi</taxon>
        <taxon>Dikarya</taxon>
        <taxon>Basidiomycota</taxon>
        <taxon>Pucciniomycotina</taxon>
        <taxon>Microbotryomycetes</taxon>
        <taxon>Sporidiobolales</taxon>
        <taxon>Sporidiobolaceae</taxon>
        <taxon>Rhodotorula</taxon>
    </lineage>
</organism>
<keyword evidence="3" id="KW-1185">Reference proteome</keyword>
<reference evidence="2 3" key="1">
    <citation type="submission" date="2020-11" db="EMBL/GenBank/DDBJ databases">
        <title>Kefir isolates.</title>
        <authorList>
            <person name="Marcisauskas S."/>
            <person name="Kim Y."/>
            <person name="Blasche S."/>
        </authorList>
    </citation>
    <scope>NUCLEOTIDE SEQUENCE [LARGE SCALE GENOMIC DNA]</scope>
    <source>
        <strain evidence="2 3">KR</strain>
    </source>
</reference>
<name>A0A9P6VX94_RHOMI</name>
<feature type="region of interest" description="Disordered" evidence="1">
    <location>
        <begin position="240"/>
        <end position="270"/>
    </location>
</feature>